<evidence type="ECO:0000313" key="3">
    <source>
        <dbReference type="EMBL" id="AXJ02419.1"/>
    </source>
</evidence>
<accession>A0A345UPL7</accession>
<organism evidence="3 4">
    <name type="scientific">Cyclonatronum proteinivorum</name>
    <dbReference type="NCBI Taxonomy" id="1457365"/>
    <lineage>
        <taxon>Bacteria</taxon>
        <taxon>Pseudomonadati</taxon>
        <taxon>Balneolota</taxon>
        <taxon>Balneolia</taxon>
        <taxon>Balneolales</taxon>
        <taxon>Cyclonatronaceae</taxon>
        <taxon>Cyclonatronum</taxon>
    </lineage>
</organism>
<name>A0A345UPL7_9BACT</name>
<feature type="domain" description="Secretion system C-terminal sorting" evidence="2">
    <location>
        <begin position="1193"/>
        <end position="1267"/>
    </location>
</feature>
<dbReference type="RefSeq" id="WP_114985506.1">
    <property type="nucleotide sequence ID" value="NZ_CP027806.1"/>
</dbReference>
<dbReference type="InterPro" id="IPR026444">
    <property type="entry name" value="Secre_tail"/>
</dbReference>
<dbReference type="Pfam" id="PF18962">
    <property type="entry name" value="Por_Secre_tail"/>
    <property type="match status" value="1"/>
</dbReference>
<keyword evidence="1" id="KW-0732">Signal</keyword>
<dbReference type="Pfam" id="PF13574">
    <property type="entry name" value="Reprolysin_2"/>
    <property type="match status" value="1"/>
</dbReference>
<gene>
    <name evidence="3" type="ORF">CYPRO_3185</name>
</gene>
<sequence length="1271" mass="136289">MKSSIPLFKMMLVLVVVLPLFAGAPLQAQQSSDSFWRFTEVSQAVESQRDVHPVAYKSAELSLQNLKTELATAPKQAAGRILQGAQITLPMPDGSLQRFYAVASSVMEEGLAARFPDFKTYRVGGIDDPTAYGRISFTAAGFHGMIRSASGTFYIDPFSAQQPELVMVYNRENYVVSFRQRMGVEQHEPIVHDEAIKREAEAAIYKEAPAFSGTELRTYRLAMAATAQYTTFHSQPNRCATPDDPIACAMAAIVVAMNRVNGLYETEVSSNMVLIDNNEILISTNPSDYANNNGFTMLGQNQARIDNLIGPANYDIGHVFSTGGGGVAALGSVCVNGQKARGVTGLPQPINDPFYIDFVAHEIGHQYNALHTFNGTAGSCGSNRTAGGAYEPGSGSTIMGYAGICGAHNLQFTTDPYFHLFSIIQMSNFAHSGTGSNCGETTPTGNEPPVVEGGLTGLTMPVSTPFILEGSGVDPQGNELVFTWEQFDLGPAGAPTQPVGNAPLFRSFPGNEEPVRMFPRLQNVLSGNPSIGEFLPNYNRNMRFRLSARDNFQGGGGVGFAEVQFAVTEAAGPFIVPVPAQGTNWRAGTVSLVAWDVANTNADPINAETVSIYFSTDGGENFDTILAENVPNNGAAFVTVPDGLNTSDARIKVKADNHIFFNVSRPDFSVSVDAPLPVVQVPDAPIESDASTAEVFEGSFSVSASGGATYNYTVSATFEDLPDGTLPLPAEAISFESPAGFVPSGQSRTINFTVDTSALDEELYAFGVTLTSDPLVGNETVTVILDVRERVTLQRFLSGGEGWRIVSPPVEGATLGETLSNFATQGFPGADEATGEPSVYVMGSTGLVAAPSADYELQAGEALLTYIFGDDLPGFIRGIGFLNRSPFVRPLTNQLIFPIGGAAGSPQQGWNLLGNPYNTAINLGRISEDNLANVSRSFQVWVPSLNGGNGGFIAWNGHDYFPAGVPTGQKFTGQINAFEGFWARARGGNASIVFDQEELTDGSMRSNPFAAYYTFTLTSGDFTSYKVVMFSEDGDAGYDDYDADLLSSVSDEFLYLYSVANNRPRTINSLPLNTADTVVELPMHFDASFAGDLTLSLVNISGEADNFNAFSLVDQVTGETISMGLGDSYTFTFEPEEEAAPAQLNPLPNLPGYNIPSGTTSRFVGQFDLSPPVVNVDEETLDVPTTVELRQNYPNPFNPTTNITFGLPQSGDVRLDVFNVAGQRVATLVNTQMTSGFHTVTFDASRLSSGVYLYRLETNGQVRTEKMTLIK</sequence>
<reference evidence="3 4" key="1">
    <citation type="submission" date="2018-03" db="EMBL/GenBank/DDBJ databases">
        <title>Phenotypic and genomic properties of Cyclonatronum proteinivorum gen. nov., sp. nov., a haloalkaliphilic bacteroidete from soda lakes possessing Na+-translocating rhodopsin.</title>
        <authorList>
            <person name="Toshchakov S.V."/>
            <person name="Korzhenkov A."/>
            <person name="Samarov N.I."/>
            <person name="Kublanov I.V."/>
            <person name="Muntyan M.S."/>
            <person name="Sorokin D.Y."/>
        </authorList>
    </citation>
    <scope>NUCLEOTIDE SEQUENCE [LARGE SCALE GENOMIC DNA]</scope>
    <source>
        <strain evidence="3 4">Omega</strain>
    </source>
</reference>
<dbReference type="Gene3D" id="2.60.40.4070">
    <property type="match status" value="1"/>
</dbReference>
<dbReference type="EMBL" id="CP027806">
    <property type="protein sequence ID" value="AXJ02419.1"/>
    <property type="molecule type" value="Genomic_DNA"/>
</dbReference>
<evidence type="ECO:0000256" key="1">
    <source>
        <dbReference type="SAM" id="SignalP"/>
    </source>
</evidence>
<dbReference type="NCBIfam" id="TIGR04183">
    <property type="entry name" value="Por_Secre_tail"/>
    <property type="match status" value="1"/>
</dbReference>
<protein>
    <submittedName>
        <fullName evidence="3">Por secretion system C-terminal sorting domain-containing protein</fullName>
    </submittedName>
</protein>
<feature type="chain" id="PRO_5016574962" evidence="1">
    <location>
        <begin position="23"/>
        <end position="1271"/>
    </location>
</feature>
<dbReference type="AlphaFoldDB" id="A0A345UPL7"/>
<evidence type="ECO:0000313" key="4">
    <source>
        <dbReference type="Proteomes" id="UP000254808"/>
    </source>
</evidence>
<dbReference type="GO" id="GO:0008237">
    <property type="term" value="F:metallopeptidase activity"/>
    <property type="evidence" value="ECO:0007669"/>
    <property type="project" value="InterPro"/>
</dbReference>
<feature type="signal peptide" evidence="1">
    <location>
        <begin position="1"/>
        <end position="22"/>
    </location>
</feature>
<keyword evidence="4" id="KW-1185">Reference proteome</keyword>
<evidence type="ECO:0000259" key="2">
    <source>
        <dbReference type="Pfam" id="PF18962"/>
    </source>
</evidence>
<dbReference type="InterPro" id="IPR024079">
    <property type="entry name" value="MetalloPept_cat_dom_sf"/>
</dbReference>
<dbReference type="KEGG" id="cprv:CYPRO_3185"/>
<dbReference type="SUPFAM" id="SSF55486">
    <property type="entry name" value="Metalloproteases ('zincins'), catalytic domain"/>
    <property type="match status" value="1"/>
</dbReference>
<dbReference type="OrthoDB" id="9792152at2"/>
<dbReference type="Proteomes" id="UP000254808">
    <property type="component" value="Chromosome"/>
</dbReference>
<dbReference type="Gene3D" id="3.40.390.10">
    <property type="entry name" value="Collagenase (Catalytic Domain)"/>
    <property type="match status" value="1"/>
</dbReference>
<proteinExistence type="predicted"/>